<accession>A0ABY4Q7M8</accession>
<dbReference type="Pfam" id="PF13377">
    <property type="entry name" value="Peripla_BP_3"/>
    <property type="match status" value="1"/>
</dbReference>
<dbReference type="PANTHER" id="PTHR30146:SF109">
    <property type="entry name" value="HTH-TYPE TRANSCRIPTIONAL REGULATOR GALS"/>
    <property type="match status" value="1"/>
</dbReference>
<keyword evidence="2" id="KW-0238">DNA-binding</keyword>
<evidence type="ECO:0000256" key="1">
    <source>
        <dbReference type="ARBA" id="ARBA00023015"/>
    </source>
</evidence>
<evidence type="ECO:0000256" key="2">
    <source>
        <dbReference type="ARBA" id="ARBA00023125"/>
    </source>
</evidence>
<reference evidence="5" key="1">
    <citation type="submission" date="2022-03" db="EMBL/GenBank/DDBJ databases">
        <title>Complete Genome Sequence of Staphylococcus edaphicus strain CCM 8731.</title>
        <authorList>
            <person name="Rimmer C.O."/>
            <person name="Thomas J.C."/>
        </authorList>
    </citation>
    <scope>NUCLEOTIDE SEQUENCE</scope>
    <source>
        <strain evidence="5">CCM 8731</strain>
    </source>
</reference>
<dbReference type="Gene3D" id="3.40.50.2300">
    <property type="match status" value="2"/>
</dbReference>
<keyword evidence="1" id="KW-0805">Transcription regulation</keyword>
<keyword evidence="3" id="KW-0804">Transcription</keyword>
<dbReference type="PANTHER" id="PTHR30146">
    <property type="entry name" value="LACI-RELATED TRANSCRIPTIONAL REPRESSOR"/>
    <property type="match status" value="1"/>
</dbReference>
<dbReference type="InterPro" id="IPR028082">
    <property type="entry name" value="Peripla_BP_I"/>
</dbReference>
<feature type="domain" description="Transcriptional regulator LacI/GalR-like sensor" evidence="4">
    <location>
        <begin position="19"/>
        <end position="111"/>
    </location>
</feature>
<name>A0ABY4Q7M8_9STAP</name>
<dbReference type="Proteomes" id="UP001056588">
    <property type="component" value="Chromosome"/>
</dbReference>
<evidence type="ECO:0000313" key="6">
    <source>
        <dbReference type="Proteomes" id="UP001056588"/>
    </source>
</evidence>
<evidence type="ECO:0000313" key="5">
    <source>
        <dbReference type="EMBL" id="UQW80362.1"/>
    </source>
</evidence>
<gene>
    <name evidence="5" type="ORF">MNY58_07000</name>
</gene>
<protein>
    <submittedName>
        <fullName evidence="5">Substrate-binding domain-containing protein</fullName>
    </submittedName>
</protein>
<dbReference type="RefSeq" id="WP_238597602.1">
    <property type="nucleotide sequence ID" value="NZ_CP093217.1"/>
</dbReference>
<dbReference type="InterPro" id="IPR046335">
    <property type="entry name" value="LacI/GalR-like_sensor"/>
</dbReference>
<dbReference type="EMBL" id="CP093217">
    <property type="protein sequence ID" value="UQW80362.1"/>
    <property type="molecule type" value="Genomic_DNA"/>
</dbReference>
<evidence type="ECO:0000256" key="3">
    <source>
        <dbReference type="ARBA" id="ARBA00023163"/>
    </source>
</evidence>
<evidence type="ECO:0000259" key="4">
    <source>
        <dbReference type="Pfam" id="PF13377"/>
    </source>
</evidence>
<organism evidence="5 6">
    <name type="scientific">Staphylococcus edaphicus</name>
    <dbReference type="NCBI Taxonomy" id="1955013"/>
    <lineage>
        <taxon>Bacteria</taxon>
        <taxon>Bacillati</taxon>
        <taxon>Bacillota</taxon>
        <taxon>Bacilli</taxon>
        <taxon>Bacillales</taxon>
        <taxon>Staphylococcaceae</taxon>
        <taxon>Staphylococcus</taxon>
    </lineage>
</organism>
<keyword evidence="6" id="KW-1185">Reference proteome</keyword>
<proteinExistence type="predicted"/>
<dbReference type="SUPFAM" id="SSF53822">
    <property type="entry name" value="Periplasmic binding protein-like I"/>
    <property type="match status" value="1"/>
</dbReference>
<sequence>MHRHQIINYFKGLMTNHTLPTIVITSDMMLNQLVLSALYTLNIRIPDNIQTATFNDSFISATASPPQTAVNIQPQRLGQAAGESIIKLLKEEPIEDRNKIISTHIVKRASTQGI</sequence>